<dbReference type="SUPFAM" id="SSF52047">
    <property type="entry name" value="RNI-like"/>
    <property type="match status" value="1"/>
</dbReference>
<accession>A0ABM4AHK8</accession>
<sequence length="258" mass="28366">MNCIFSRPVPYSLGNLANISQLLLGSNEFIGEFPSSLGNLTQLSDLDLSNNFFHGSLPMSFPYLLADIYFNNNSCIGPVPFQTFSNLTLLSTLDLSSNSLNGVIPSSLLSLASLQSLYLDDNQFIDHESINSISSQLEYLSLNRNKLKGSIPSSIFKLQSLTSLLLGSNSLSGRVDFGIFSEMGELKNLDLSHNALSLTTNVSMNIPSLPKFQYLDLSSCNITEFPDFLKAQNELLSLDLSHNKICSPIPKWFLSISC</sequence>
<organism evidence="1 2">
    <name type="scientific">Ziziphus jujuba</name>
    <name type="common">Chinese jujube</name>
    <name type="synonym">Ziziphus sativa</name>
    <dbReference type="NCBI Taxonomy" id="326968"/>
    <lineage>
        <taxon>Eukaryota</taxon>
        <taxon>Viridiplantae</taxon>
        <taxon>Streptophyta</taxon>
        <taxon>Embryophyta</taxon>
        <taxon>Tracheophyta</taxon>
        <taxon>Spermatophyta</taxon>
        <taxon>Magnoliopsida</taxon>
        <taxon>eudicotyledons</taxon>
        <taxon>Gunneridae</taxon>
        <taxon>Pentapetalae</taxon>
        <taxon>rosids</taxon>
        <taxon>fabids</taxon>
        <taxon>Rosales</taxon>
        <taxon>Rhamnaceae</taxon>
        <taxon>Paliureae</taxon>
        <taxon>Ziziphus</taxon>
    </lineage>
</organism>
<dbReference type="RefSeq" id="XP_060676211.1">
    <property type="nucleotide sequence ID" value="XM_060820228.1"/>
</dbReference>
<reference evidence="2 3" key="1">
    <citation type="submission" date="2025-05" db="UniProtKB">
        <authorList>
            <consortium name="RefSeq"/>
        </authorList>
    </citation>
    <scope>IDENTIFICATION</scope>
    <source>
        <tissue evidence="2 3">Seedling</tissue>
    </source>
</reference>
<dbReference type="Pfam" id="PF00560">
    <property type="entry name" value="LRR_1"/>
    <property type="match status" value="4"/>
</dbReference>
<dbReference type="RefSeq" id="XP_060676210.1">
    <property type="nucleotide sequence ID" value="XM_060820227.1"/>
</dbReference>
<protein>
    <submittedName>
        <fullName evidence="2 3">Receptor-like protein 33</fullName>
    </submittedName>
</protein>
<name>A0ABM4AHK8_ZIZJJ</name>
<dbReference type="PRINTS" id="PR00019">
    <property type="entry name" value="LEURICHRPT"/>
</dbReference>
<dbReference type="GeneID" id="107427765"/>
<gene>
    <name evidence="2 3" type="primary">LOC107427765</name>
</gene>
<evidence type="ECO:0000313" key="3">
    <source>
        <dbReference type="RefSeq" id="XP_060676211.1"/>
    </source>
</evidence>
<dbReference type="InterPro" id="IPR001611">
    <property type="entry name" value="Leu-rich_rpt"/>
</dbReference>
<dbReference type="PANTHER" id="PTHR48064">
    <property type="entry name" value="OS01G0750400 PROTEIN"/>
    <property type="match status" value="1"/>
</dbReference>
<dbReference type="Gene3D" id="3.80.10.10">
    <property type="entry name" value="Ribonuclease Inhibitor"/>
    <property type="match status" value="3"/>
</dbReference>
<dbReference type="InterPro" id="IPR032675">
    <property type="entry name" value="LRR_dom_sf"/>
</dbReference>
<dbReference type="InterPro" id="IPR053038">
    <property type="entry name" value="RLP_Defense"/>
</dbReference>
<dbReference type="PANTHER" id="PTHR48064:SF6">
    <property type="entry name" value="RECEPTOR-LIKE PROTEIN KINASE 2"/>
    <property type="match status" value="1"/>
</dbReference>
<dbReference type="Proteomes" id="UP001652623">
    <property type="component" value="Chromosome 9"/>
</dbReference>
<keyword evidence="1" id="KW-1185">Reference proteome</keyword>
<evidence type="ECO:0000313" key="1">
    <source>
        <dbReference type="Proteomes" id="UP001652623"/>
    </source>
</evidence>
<dbReference type="Pfam" id="PF13855">
    <property type="entry name" value="LRR_8"/>
    <property type="match status" value="1"/>
</dbReference>
<evidence type="ECO:0000313" key="2">
    <source>
        <dbReference type="RefSeq" id="XP_060676210.1"/>
    </source>
</evidence>
<proteinExistence type="predicted"/>